<keyword evidence="1" id="KW-0812">Transmembrane</keyword>
<organism evidence="3 4">
    <name type="scientific">Rubellimicrobium rubrum</name>
    <dbReference type="NCBI Taxonomy" id="2585369"/>
    <lineage>
        <taxon>Bacteria</taxon>
        <taxon>Pseudomonadati</taxon>
        <taxon>Pseudomonadota</taxon>
        <taxon>Alphaproteobacteria</taxon>
        <taxon>Rhodobacterales</taxon>
        <taxon>Roseobacteraceae</taxon>
        <taxon>Rubellimicrobium</taxon>
    </lineage>
</organism>
<gene>
    <name evidence="3" type="ORF">FHG66_03740</name>
</gene>
<evidence type="ECO:0000313" key="4">
    <source>
        <dbReference type="Proteomes" id="UP000305887"/>
    </source>
</evidence>
<keyword evidence="1" id="KW-0472">Membrane</keyword>
<evidence type="ECO:0000259" key="2">
    <source>
        <dbReference type="Pfam" id="PF07811"/>
    </source>
</evidence>
<proteinExistence type="predicted"/>
<dbReference type="Pfam" id="PF07811">
    <property type="entry name" value="TadE"/>
    <property type="match status" value="1"/>
</dbReference>
<dbReference type="AlphaFoldDB" id="A0A5C4N367"/>
<sequence length="137" mass="15021">MTGGSGVMATLGWLTRFARSEDGSVTVEAVLWLPVFFGLLVMITDASLAFYGRGEAYRVLQNGNRAFATGRLDSPAATKRWIESTMETVAPNASVETKVNADRTIVVSRMSIPVSDLSLFNMFEGFDMVVQSEHYVE</sequence>
<dbReference type="OrthoDB" id="7873328at2"/>
<dbReference type="RefSeq" id="WP_139075354.1">
    <property type="nucleotide sequence ID" value="NZ_VDFU01000003.1"/>
</dbReference>
<reference evidence="3 4" key="1">
    <citation type="submission" date="2019-06" db="EMBL/GenBank/DDBJ databases">
        <title>YIM 131921 draft genome.</title>
        <authorList>
            <person name="Jiang L."/>
        </authorList>
    </citation>
    <scope>NUCLEOTIDE SEQUENCE [LARGE SCALE GENOMIC DNA]</scope>
    <source>
        <strain evidence="3 4">YIM 131921</strain>
    </source>
</reference>
<accession>A0A5C4N367</accession>
<comment type="caution">
    <text evidence="3">The sequence shown here is derived from an EMBL/GenBank/DDBJ whole genome shotgun (WGS) entry which is preliminary data.</text>
</comment>
<keyword evidence="1" id="KW-1133">Transmembrane helix</keyword>
<evidence type="ECO:0000256" key="1">
    <source>
        <dbReference type="SAM" id="Phobius"/>
    </source>
</evidence>
<feature type="transmembrane region" description="Helical" evidence="1">
    <location>
        <begin position="30"/>
        <end position="51"/>
    </location>
</feature>
<name>A0A5C4N367_9RHOB</name>
<dbReference type="Proteomes" id="UP000305887">
    <property type="component" value="Unassembled WGS sequence"/>
</dbReference>
<protein>
    <recommendedName>
        <fullName evidence="2">TadE-like domain-containing protein</fullName>
    </recommendedName>
</protein>
<feature type="domain" description="TadE-like" evidence="2">
    <location>
        <begin position="23"/>
        <end position="53"/>
    </location>
</feature>
<dbReference type="InterPro" id="IPR012495">
    <property type="entry name" value="TadE-like_dom"/>
</dbReference>
<keyword evidence="4" id="KW-1185">Reference proteome</keyword>
<dbReference type="EMBL" id="VDFU01000003">
    <property type="protein sequence ID" value="TNC51932.1"/>
    <property type="molecule type" value="Genomic_DNA"/>
</dbReference>
<evidence type="ECO:0000313" key="3">
    <source>
        <dbReference type="EMBL" id="TNC51932.1"/>
    </source>
</evidence>